<evidence type="ECO:0000256" key="8">
    <source>
        <dbReference type="ARBA" id="ARBA00032024"/>
    </source>
</evidence>
<dbReference type="AlphaFoldDB" id="A0A1E7Z600"/>
<evidence type="ECO:0000256" key="7">
    <source>
        <dbReference type="ARBA" id="ARBA00023002"/>
    </source>
</evidence>
<dbReference type="RefSeq" id="WP_070126944.1">
    <property type="nucleotide sequence ID" value="NZ_MDHN01000041.1"/>
</dbReference>
<dbReference type="STRING" id="1656094.BFC18_18980"/>
<dbReference type="GO" id="GO:0008677">
    <property type="term" value="F:2-dehydropantoate 2-reductase activity"/>
    <property type="evidence" value="ECO:0007669"/>
    <property type="project" value="UniProtKB-EC"/>
</dbReference>
<dbReference type="OrthoDB" id="6530772at2"/>
<evidence type="ECO:0000256" key="9">
    <source>
        <dbReference type="ARBA" id="ARBA00048793"/>
    </source>
</evidence>
<evidence type="ECO:0000259" key="12">
    <source>
        <dbReference type="Pfam" id="PF08546"/>
    </source>
</evidence>
<comment type="pathway">
    <text evidence="1 10">Cofactor biosynthesis; (R)-pantothenate biosynthesis; (R)-pantoate from 3-methyl-2-oxobutanoate: step 2/2.</text>
</comment>
<comment type="catalytic activity">
    <reaction evidence="9 10">
        <text>(R)-pantoate + NADP(+) = 2-dehydropantoate + NADPH + H(+)</text>
        <dbReference type="Rhea" id="RHEA:16233"/>
        <dbReference type="ChEBI" id="CHEBI:11561"/>
        <dbReference type="ChEBI" id="CHEBI:15378"/>
        <dbReference type="ChEBI" id="CHEBI:15980"/>
        <dbReference type="ChEBI" id="CHEBI:57783"/>
        <dbReference type="ChEBI" id="CHEBI:58349"/>
        <dbReference type="EC" id="1.1.1.169"/>
    </reaction>
</comment>
<dbReference type="GO" id="GO:0050661">
    <property type="term" value="F:NADP binding"/>
    <property type="evidence" value="ECO:0007669"/>
    <property type="project" value="TreeGrafter"/>
</dbReference>
<comment type="similarity">
    <text evidence="2 10">Belongs to the ketopantoate reductase family.</text>
</comment>
<feature type="domain" description="Ketopantoate reductase N-terminal" evidence="11">
    <location>
        <begin position="6"/>
        <end position="145"/>
    </location>
</feature>
<name>A0A1E7Z600_9ALTE</name>
<evidence type="ECO:0000256" key="5">
    <source>
        <dbReference type="ARBA" id="ARBA00022655"/>
    </source>
</evidence>
<dbReference type="NCBIfam" id="TIGR00745">
    <property type="entry name" value="apbA_panE"/>
    <property type="match status" value="1"/>
</dbReference>
<dbReference type="InterPro" id="IPR003710">
    <property type="entry name" value="ApbA"/>
</dbReference>
<reference evidence="13 14" key="1">
    <citation type="submission" date="2016-08" db="EMBL/GenBank/DDBJ databases">
        <authorList>
            <person name="Seilhamer J.J."/>
        </authorList>
    </citation>
    <scope>NUCLEOTIDE SEQUENCE [LARGE SCALE GENOMIC DNA]</scope>
    <source>
        <strain evidence="13 14">KCTC 42603</strain>
    </source>
</reference>
<dbReference type="Gene3D" id="3.40.50.720">
    <property type="entry name" value="NAD(P)-binding Rossmann-like Domain"/>
    <property type="match status" value="1"/>
</dbReference>
<evidence type="ECO:0000259" key="11">
    <source>
        <dbReference type="Pfam" id="PF02558"/>
    </source>
</evidence>
<comment type="caution">
    <text evidence="13">The sequence shown here is derived from an EMBL/GenBank/DDBJ whole genome shotgun (WGS) entry which is preliminary data.</text>
</comment>
<organism evidence="13 14">
    <name type="scientific">Alteromonas confluentis</name>
    <dbReference type="NCBI Taxonomy" id="1656094"/>
    <lineage>
        <taxon>Bacteria</taxon>
        <taxon>Pseudomonadati</taxon>
        <taxon>Pseudomonadota</taxon>
        <taxon>Gammaproteobacteria</taxon>
        <taxon>Alteromonadales</taxon>
        <taxon>Alteromonadaceae</taxon>
        <taxon>Alteromonas/Salinimonas group</taxon>
        <taxon>Alteromonas</taxon>
    </lineage>
</organism>
<keyword evidence="6 10" id="KW-0521">NADP</keyword>
<dbReference type="SUPFAM" id="SSF51735">
    <property type="entry name" value="NAD(P)-binding Rossmann-fold domains"/>
    <property type="match status" value="1"/>
</dbReference>
<dbReference type="InterPro" id="IPR008927">
    <property type="entry name" value="6-PGluconate_DH-like_C_sf"/>
</dbReference>
<dbReference type="SUPFAM" id="SSF48179">
    <property type="entry name" value="6-phosphogluconate dehydrogenase C-terminal domain-like"/>
    <property type="match status" value="1"/>
</dbReference>
<dbReference type="InterPro" id="IPR013332">
    <property type="entry name" value="KPR_N"/>
</dbReference>
<dbReference type="Pfam" id="PF08546">
    <property type="entry name" value="ApbA_C"/>
    <property type="match status" value="1"/>
</dbReference>
<evidence type="ECO:0000256" key="3">
    <source>
        <dbReference type="ARBA" id="ARBA00013014"/>
    </source>
</evidence>
<evidence type="ECO:0000256" key="2">
    <source>
        <dbReference type="ARBA" id="ARBA00007870"/>
    </source>
</evidence>
<comment type="function">
    <text evidence="10">Catalyzes the NADPH-dependent reduction of ketopantoate into pantoic acid.</text>
</comment>
<dbReference type="UniPathway" id="UPA00028">
    <property type="reaction ID" value="UER00004"/>
</dbReference>
<dbReference type="EMBL" id="MDHN01000041">
    <property type="protein sequence ID" value="OFC68841.1"/>
    <property type="molecule type" value="Genomic_DNA"/>
</dbReference>
<dbReference type="GO" id="GO:0005737">
    <property type="term" value="C:cytoplasm"/>
    <property type="evidence" value="ECO:0007669"/>
    <property type="project" value="TreeGrafter"/>
</dbReference>
<evidence type="ECO:0000256" key="4">
    <source>
        <dbReference type="ARBA" id="ARBA00019465"/>
    </source>
</evidence>
<sequence length="300" mass="32785">MTQHNVCIIGDGAIGSLFAAFASANDVMVYRGMREHKTGVKSVTLFDGKQTSRYAEDISPIGTPLTYDLVVFPLKVYQLEAALLQWQAVIGDSPILLLQNGMGGEEIARKVLPLQRIYQATTSHGALKTDHESVRHTGMGNTLAGRSLSTPADLATDDKIRTIVETAFPPVTWCEDIYLSLWQKLSVNLAINPLTAIHDIRNGQILAPRYTSVLDALSHEIAEVMQACGLNESAETILARIKTVAQATADNFSSMHQDIAHQRQTEIDAITGYLLSKAASERIAVPTNARLYQQINQLSV</sequence>
<dbReference type="Gene3D" id="1.10.1040.10">
    <property type="entry name" value="N-(1-d-carboxylethyl)-l-norvaline Dehydrogenase, domain 2"/>
    <property type="match status" value="1"/>
</dbReference>
<evidence type="ECO:0000256" key="10">
    <source>
        <dbReference type="RuleBase" id="RU362068"/>
    </source>
</evidence>
<proteinExistence type="inferred from homology"/>
<keyword evidence="14" id="KW-1185">Reference proteome</keyword>
<dbReference type="InterPro" id="IPR036291">
    <property type="entry name" value="NAD(P)-bd_dom_sf"/>
</dbReference>
<keyword evidence="5 10" id="KW-0566">Pantothenate biosynthesis</keyword>
<protein>
    <recommendedName>
        <fullName evidence="4 10">2-dehydropantoate 2-reductase</fullName>
        <ecNumber evidence="3 10">1.1.1.169</ecNumber>
    </recommendedName>
    <alternativeName>
        <fullName evidence="8 10">Ketopantoate reductase</fullName>
    </alternativeName>
</protein>
<evidence type="ECO:0000313" key="13">
    <source>
        <dbReference type="EMBL" id="OFC68841.1"/>
    </source>
</evidence>
<gene>
    <name evidence="13" type="ORF">BFC18_18980</name>
</gene>
<dbReference type="InterPro" id="IPR013752">
    <property type="entry name" value="KPA_reductase"/>
</dbReference>
<evidence type="ECO:0000256" key="1">
    <source>
        <dbReference type="ARBA" id="ARBA00004994"/>
    </source>
</evidence>
<dbReference type="PANTHER" id="PTHR43765:SF2">
    <property type="entry name" value="2-DEHYDROPANTOATE 2-REDUCTASE"/>
    <property type="match status" value="1"/>
</dbReference>
<dbReference type="EC" id="1.1.1.169" evidence="3 10"/>
<dbReference type="InterPro" id="IPR050838">
    <property type="entry name" value="Ketopantoate_reductase"/>
</dbReference>
<feature type="domain" description="Ketopantoate reductase C-terminal" evidence="12">
    <location>
        <begin position="176"/>
        <end position="298"/>
    </location>
</feature>
<evidence type="ECO:0000313" key="14">
    <source>
        <dbReference type="Proteomes" id="UP000175691"/>
    </source>
</evidence>
<evidence type="ECO:0000256" key="6">
    <source>
        <dbReference type="ARBA" id="ARBA00022857"/>
    </source>
</evidence>
<dbReference type="PANTHER" id="PTHR43765">
    <property type="entry name" value="2-DEHYDROPANTOATE 2-REDUCTASE-RELATED"/>
    <property type="match status" value="1"/>
</dbReference>
<dbReference type="GO" id="GO:0015940">
    <property type="term" value="P:pantothenate biosynthetic process"/>
    <property type="evidence" value="ECO:0007669"/>
    <property type="project" value="UniProtKB-UniPathway"/>
</dbReference>
<dbReference type="Proteomes" id="UP000175691">
    <property type="component" value="Unassembled WGS sequence"/>
</dbReference>
<dbReference type="Pfam" id="PF02558">
    <property type="entry name" value="ApbA"/>
    <property type="match status" value="1"/>
</dbReference>
<keyword evidence="7 10" id="KW-0560">Oxidoreductase</keyword>
<accession>A0A1E7Z600</accession>
<dbReference type="InterPro" id="IPR013328">
    <property type="entry name" value="6PGD_dom2"/>
</dbReference>